<accession>A0A8C9UD89</accession>
<dbReference type="Ensembl" id="ENSSCAT00000014904.1">
    <property type="protein sequence ID" value="ENSSCAP00000013252.1"/>
    <property type="gene ID" value="ENSSCAG00000009847.1"/>
</dbReference>
<proteinExistence type="predicted"/>
<dbReference type="Proteomes" id="UP000694409">
    <property type="component" value="Unassembled WGS sequence"/>
</dbReference>
<name>A0A8C9UD89_SERCA</name>
<reference evidence="1" key="2">
    <citation type="submission" date="2025-09" db="UniProtKB">
        <authorList>
            <consortium name="Ensembl"/>
        </authorList>
    </citation>
    <scope>IDENTIFICATION</scope>
</reference>
<sequence>IFCVLTSPFSLVMFTLLYIPYTMSTACRTMGSSYFIKPKEFLKCLETRPLEQESIKRILIKKENCFSLPVIYSTASF</sequence>
<dbReference type="AlphaFoldDB" id="A0A8C9UD89"/>
<keyword evidence="2" id="KW-1185">Reference proteome</keyword>
<protein>
    <submittedName>
        <fullName evidence="1">Uncharacterized protein</fullName>
    </submittedName>
</protein>
<organism evidence="1 2">
    <name type="scientific">Serinus canaria</name>
    <name type="common">Island canary</name>
    <name type="synonym">Fringilla canaria</name>
    <dbReference type="NCBI Taxonomy" id="9135"/>
    <lineage>
        <taxon>Eukaryota</taxon>
        <taxon>Metazoa</taxon>
        <taxon>Chordata</taxon>
        <taxon>Craniata</taxon>
        <taxon>Vertebrata</taxon>
        <taxon>Euteleostomi</taxon>
        <taxon>Archelosauria</taxon>
        <taxon>Archosauria</taxon>
        <taxon>Dinosauria</taxon>
        <taxon>Saurischia</taxon>
        <taxon>Theropoda</taxon>
        <taxon>Coelurosauria</taxon>
        <taxon>Aves</taxon>
        <taxon>Neognathae</taxon>
        <taxon>Neoaves</taxon>
        <taxon>Telluraves</taxon>
        <taxon>Australaves</taxon>
        <taxon>Passeriformes</taxon>
        <taxon>Passeroidea</taxon>
        <taxon>Fringillidae</taxon>
        <taxon>Carduelinae</taxon>
        <taxon>Serinus</taxon>
    </lineage>
</organism>
<evidence type="ECO:0000313" key="1">
    <source>
        <dbReference type="Ensembl" id="ENSSCAP00000013252.1"/>
    </source>
</evidence>
<evidence type="ECO:0000313" key="2">
    <source>
        <dbReference type="Proteomes" id="UP000694409"/>
    </source>
</evidence>
<reference evidence="1" key="1">
    <citation type="submission" date="2025-08" db="UniProtKB">
        <authorList>
            <consortium name="Ensembl"/>
        </authorList>
    </citation>
    <scope>IDENTIFICATION</scope>
</reference>